<feature type="domain" description="UvrD-like helicase C-terminal" evidence="13">
    <location>
        <begin position="314"/>
        <end position="561"/>
    </location>
</feature>
<keyword evidence="3 10" id="KW-0378">Hydrolase</keyword>
<evidence type="ECO:0000256" key="7">
    <source>
        <dbReference type="ARBA" id="ARBA00034617"/>
    </source>
</evidence>
<dbReference type="GO" id="GO:0016787">
    <property type="term" value="F:hydrolase activity"/>
    <property type="evidence" value="ECO:0007669"/>
    <property type="project" value="UniProtKB-KW"/>
</dbReference>
<proteinExistence type="inferred from homology"/>
<dbReference type="Pfam" id="PF00580">
    <property type="entry name" value="UvrD-helicase"/>
    <property type="match status" value="1"/>
</dbReference>
<dbReference type="PROSITE" id="PS51198">
    <property type="entry name" value="UVRD_HELICASE_ATP_BIND"/>
    <property type="match status" value="1"/>
</dbReference>
<evidence type="ECO:0000313" key="15">
    <source>
        <dbReference type="Proteomes" id="UP000250006"/>
    </source>
</evidence>
<comment type="catalytic activity">
    <reaction evidence="9">
        <text>ATP + H2O = ADP + phosphate + H(+)</text>
        <dbReference type="Rhea" id="RHEA:13065"/>
        <dbReference type="ChEBI" id="CHEBI:15377"/>
        <dbReference type="ChEBI" id="CHEBI:15378"/>
        <dbReference type="ChEBI" id="CHEBI:30616"/>
        <dbReference type="ChEBI" id="CHEBI:43474"/>
        <dbReference type="ChEBI" id="CHEBI:456216"/>
        <dbReference type="EC" id="5.6.2.4"/>
    </reaction>
</comment>
<evidence type="ECO:0000256" key="9">
    <source>
        <dbReference type="ARBA" id="ARBA00048988"/>
    </source>
</evidence>
<evidence type="ECO:0000259" key="11">
    <source>
        <dbReference type="PROSITE" id="PS50967"/>
    </source>
</evidence>
<dbReference type="EMBL" id="UAPQ01000001">
    <property type="protein sequence ID" value="SPT52759.1"/>
    <property type="molecule type" value="Genomic_DNA"/>
</dbReference>
<dbReference type="PROSITE" id="PS50967">
    <property type="entry name" value="HRDC"/>
    <property type="match status" value="1"/>
</dbReference>
<comment type="caution">
    <text evidence="14">The sequence shown here is derived from an EMBL/GenBank/DDBJ whole genome shotgun (WGS) entry which is preliminary data.</text>
</comment>
<evidence type="ECO:0000256" key="2">
    <source>
        <dbReference type="ARBA" id="ARBA00022741"/>
    </source>
</evidence>
<dbReference type="InterPro" id="IPR044876">
    <property type="entry name" value="HRDC_dom_sf"/>
</dbReference>
<evidence type="ECO:0000259" key="13">
    <source>
        <dbReference type="PROSITE" id="PS51217"/>
    </source>
</evidence>
<name>A0ABY1VKX6_9ACTO</name>
<feature type="domain" description="UvrD-like helicase ATP-binding" evidence="12">
    <location>
        <begin position="23"/>
        <end position="305"/>
    </location>
</feature>
<protein>
    <recommendedName>
        <fullName evidence="8">DNA 3'-5' helicase</fullName>
        <ecNumber evidence="8">5.6.2.4</ecNumber>
    </recommendedName>
</protein>
<dbReference type="InterPro" id="IPR000212">
    <property type="entry name" value="DNA_helicase_UvrD/REP"/>
</dbReference>
<dbReference type="InterPro" id="IPR013986">
    <property type="entry name" value="DExx_box_DNA_helicase_dom_sf"/>
</dbReference>
<evidence type="ECO:0000259" key="12">
    <source>
        <dbReference type="PROSITE" id="PS51198"/>
    </source>
</evidence>
<dbReference type="Proteomes" id="UP000250006">
    <property type="component" value="Unassembled WGS sequence"/>
</dbReference>
<organism evidence="14 15">
    <name type="scientific">Actinomyces bovis</name>
    <dbReference type="NCBI Taxonomy" id="1658"/>
    <lineage>
        <taxon>Bacteria</taxon>
        <taxon>Bacillati</taxon>
        <taxon>Actinomycetota</taxon>
        <taxon>Actinomycetes</taxon>
        <taxon>Actinomycetales</taxon>
        <taxon>Actinomycetaceae</taxon>
        <taxon>Actinomyces</taxon>
    </lineage>
</organism>
<reference evidence="14 15" key="1">
    <citation type="submission" date="2018-06" db="EMBL/GenBank/DDBJ databases">
        <authorList>
            <consortium name="Pathogen Informatics"/>
            <person name="Doyle S."/>
        </authorList>
    </citation>
    <scope>NUCLEOTIDE SEQUENCE [LARGE SCALE GENOMIC DNA]</scope>
    <source>
        <strain evidence="14 15">NCTC11535</strain>
    </source>
</reference>
<dbReference type="Gene3D" id="1.10.150.80">
    <property type="entry name" value="HRDC domain"/>
    <property type="match status" value="1"/>
</dbReference>
<evidence type="ECO:0000256" key="1">
    <source>
        <dbReference type="ARBA" id="ARBA00009922"/>
    </source>
</evidence>
<dbReference type="RefSeq" id="WP_111835720.1">
    <property type="nucleotide sequence ID" value="NZ_UAPQ01000001.1"/>
</dbReference>
<dbReference type="Pfam" id="PF13361">
    <property type="entry name" value="UvrD_C"/>
    <property type="match status" value="2"/>
</dbReference>
<dbReference type="Pfam" id="PF00570">
    <property type="entry name" value="HRDC"/>
    <property type="match status" value="1"/>
</dbReference>
<evidence type="ECO:0000256" key="10">
    <source>
        <dbReference type="PROSITE-ProRule" id="PRU00560"/>
    </source>
</evidence>
<dbReference type="CDD" id="cd17932">
    <property type="entry name" value="DEXQc_UvrD"/>
    <property type="match status" value="1"/>
</dbReference>
<evidence type="ECO:0000313" key="14">
    <source>
        <dbReference type="EMBL" id="SPT52759.1"/>
    </source>
</evidence>
<dbReference type="InterPro" id="IPR027417">
    <property type="entry name" value="P-loop_NTPase"/>
</dbReference>
<keyword evidence="6" id="KW-0413">Isomerase</keyword>
<evidence type="ECO:0000256" key="8">
    <source>
        <dbReference type="ARBA" id="ARBA00034808"/>
    </source>
</evidence>
<dbReference type="PANTHER" id="PTHR11070">
    <property type="entry name" value="UVRD / RECB / PCRA DNA HELICASE FAMILY MEMBER"/>
    <property type="match status" value="1"/>
</dbReference>
<keyword evidence="2 10" id="KW-0547">Nucleotide-binding</keyword>
<dbReference type="PROSITE" id="PS51217">
    <property type="entry name" value="UVRD_HELICASE_CTER"/>
    <property type="match status" value="1"/>
</dbReference>
<dbReference type="SMART" id="SM00341">
    <property type="entry name" value="HRDC"/>
    <property type="match status" value="1"/>
</dbReference>
<dbReference type="InterPro" id="IPR002121">
    <property type="entry name" value="HRDC_dom"/>
</dbReference>
<dbReference type="InterPro" id="IPR014016">
    <property type="entry name" value="UvrD-like_ATP-bd"/>
</dbReference>
<dbReference type="Gene3D" id="3.40.50.300">
    <property type="entry name" value="P-loop containing nucleotide triphosphate hydrolases"/>
    <property type="match status" value="3"/>
</dbReference>
<evidence type="ECO:0000256" key="6">
    <source>
        <dbReference type="ARBA" id="ARBA00023235"/>
    </source>
</evidence>
<comment type="catalytic activity">
    <reaction evidence="7">
        <text>Couples ATP hydrolysis with the unwinding of duplex DNA by translocating in the 3'-5' direction.</text>
        <dbReference type="EC" id="5.6.2.4"/>
    </reaction>
</comment>
<dbReference type="Gene3D" id="1.10.10.160">
    <property type="match status" value="1"/>
</dbReference>
<dbReference type="InterPro" id="IPR010997">
    <property type="entry name" value="HRDC-like_sf"/>
</dbReference>
<keyword evidence="4 10" id="KW-0347">Helicase</keyword>
<dbReference type="SUPFAM" id="SSF47819">
    <property type="entry name" value="HRDC-like"/>
    <property type="match status" value="1"/>
</dbReference>
<comment type="similarity">
    <text evidence="1">Belongs to the helicase family. UvrD subfamily.</text>
</comment>
<evidence type="ECO:0000256" key="3">
    <source>
        <dbReference type="ARBA" id="ARBA00022801"/>
    </source>
</evidence>
<gene>
    <name evidence="14" type="primary">pcrA_2</name>
    <name evidence="14" type="ORF">NCTC11535_00413</name>
</gene>
<dbReference type="GO" id="GO:0003678">
    <property type="term" value="F:DNA helicase activity"/>
    <property type="evidence" value="ECO:0007669"/>
    <property type="project" value="UniProtKB-EC"/>
</dbReference>
<keyword evidence="5 10" id="KW-0067">ATP-binding</keyword>
<feature type="binding site" evidence="10">
    <location>
        <begin position="44"/>
        <end position="51"/>
    </location>
    <ligand>
        <name>ATP</name>
        <dbReference type="ChEBI" id="CHEBI:30616"/>
    </ligand>
</feature>
<dbReference type="SUPFAM" id="SSF52540">
    <property type="entry name" value="P-loop containing nucleoside triphosphate hydrolases"/>
    <property type="match status" value="1"/>
</dbReference>
<feature type="domain" description="HRDC" evidence="11">
    <location>
        <begin position="614"/>
        <end position="689"/>
    </location>
</feature>
<accession>A0ABY1VKX6</accession>
<sequence length="689" mass="75298">MPARPAPAAKPGRRAPGPEELLDALDADQRQVAEHLEGAVSVLAGPGSGKTRAITYRIAYGAQVGAYQPSQILALSFTKRAAGEMRSRLASLGVPGVQARTFHSAALRQLRHFWPTAVGGYLPELLPGKFPLVATAAQRLGISVDKTALRDLAAEVEWAKVTLTLPEDYEQVAQAAGRVGVADQPPARIAQLLSAYEEAKSERGVLDFEDTMLVLIGILLDRQDIAETVRGQYKHFVVDEYQDVSPLQQRLLDVWLGRRRQLCVVGDVSQTIYSFTGATPRFLREFPHRYAGARVLTLSRDYRSTPQVVAMANQVLATPIRPGGPRGLPPGAVHLVSQRPSGPAPRFLEYADDVAEAEAVAQQVLRLQRSGVPLSEIAVLYRTHAQSPALEQALSEANISHVVRGGAPFFRREEVKQAMAFLRAAPRTEADRLTGELLADVKTVLTHCGWSQTAPAVEGAARERWASLDALVALAEEESSREGASLESFVGELLERAQNEYEPRVESVTLSPLHTAKGLEWDAVIIVGLSDGLLPLRQARSTEELEEERRLLYVGVTRPRDHLILSYARARNPGGRSCRQVSRFLRGTWPEEVPEPSPSQLRKARAQAFQEEADAATLALFSALKEWRKETATQASLPAYTVFPDVTLREIAITRPASRQELAQVKGVGGVKLERYGQAVLGIVAAQRS</sequence>
<evidence type="ECO:0000256" key="4">
    <source>
        <dbReference type="ARBA" id="ARBA00022806"/>
    </source>
</evidence>
<keyword evidence="15" id="KW-1185">Reference proteome</keyword>
<dbReference type="PANTHER" id="PTHR11070:SF69">
    <property type="entry name" value="ATP-DEPENDENT DNA HELICASE UVRD2"/>
    <property type="match status" value="1"/>
</dbReference>
<dbReference type="EC" id="5.6.2.4" evidence="8"/>
<evidence type="ECO:0000256" key="5">
    <source>
        <dbReference type="ARBA" id="ARBA00022840"/>
    </source>
</evidence>
<dbReference type="InterPro" id="IPR014017">
    <property type="entry name" value="DNA_helicase_UvrD-like_C"/>
</dbReference>